<dbReference type="RefSeq" id="WP_313543560.1">
    <property type="nucleotide sequence ID" value="NZ_CP134880.1"/>
</dbReference>
<proteinExistence type="predicted"/>
<reference evidence="2" key="1">
    <citation type="submission" date="2023-09" db="EMBL/GenBank/DDBJ databases">
        <title>Demequina sp. a novel bacteria isolated from Capsicum annuum.</title>
        <authorList>
            <person name="Humaira Z."/>
            <person name="Lee J."/>
            <person name="Cho D."/>
        </authorList>
    </citation>
    <scope>NUCLEOTIDE SEQUENCE</scope>
    <source>
        <strain evidence="2">PMTSA13</strain>
    </source>
</reference>
<gene>
    <name evidence="2" type="ORF">RN607_00500</name>
</gene>
<protein>
    <submittedName>
        <fullName evidence="2">Helix-turn-helix transcriptional regulator</fullName>
    </submittedName>
</protein>
<organism evidence="2">
    <name type="scientific">Demequina capsici</name>
    <dbReference type="NCBI Taxonomy" id="3075620"/>
    <lineage>
        <taxon>Bacteria</taxon>
        <taxon>Bacillati</taxon>
        <taxon>Actinomycetota</taxon>
        <taxon>Actinomycetes</taxon>
        <taxon>Micrococcales</taxon>
        <taxon>Demequinaceae</taxon>
        <taxon>Demequina</taxon>
    </lineage>
</organism>
<evidence type="ECO:0000259" key="1">
    <source>
        <dbReference type="PROSITE" id="PS50943"/>
    </source>
</evidence>
<dbReference type="Proteomes" id="UP001303408">
    <property type="component" value="Chromosome"/>
</dbReference>
<dbReference type="InterPro" id="IPR010982">
    <property type="entry name" value="Lambda_DNA-bd_dom_sf"/>
</dbReference>
<dbReference type="PROSITE" id="PS50943">
    <property type="entry name" value="HTH_CROC1"/>
    <property type="match status" value="1"/>
</dbReference>
<dbReference type="SUPFAM" id="SSF47413">
    <property type="entry name" value="lambda repressor-like DNA-binding domains"/>
    <property type="match status" value="1"/>
</dbReference>
<dbReference type="InterPro" id="IPR001387">
    <property type="entry name" value="Cro/C1-type_HTH"/>
</dbReference>
<dbReference type="SMART" id="SM00530">
    <property type="entry name" value="HTH_XRE"/>
    <property type="match status" value="1"/>
</dbReference>
<dbReference type="Gene3D" id="1.10.260.40">
    <property type="entry name" value="lambda repressor-like DNA-binding domains"/>
    <property type="match status" value="1"/>
</dbReference>
<evidence type="ECO:0000313" key="2">
    <source>
        <dbReference type="EMBL" id="WNM27512.1"/>
    </source>
</evidence>
<dbReference type="GO" id="GO:0003677">
    <property type="term" value="F:DNA binding"/>
    <property type="evidence" value="ECO:0007669"/>
    <property type="project" value="InterPro"/>
</dbReference>
<dbReference type="KEGG" id="dcp:RN607_00500"/>
<feature type="domain" description="HTH cro/C1-type" evidence="1">
    <location>
        <begin position="11"/>
        <end position="65"/>
    </location>
</feature>
<dbReference type="EMBL" id="CP134880">
    <property type="protein sequence ID" value="WNM27512.1"/>
    <property type="molecule type" value="Genomic_DNA"/>
</dbReference>
<name>A0AA96FDE2_9MICO</name>
<accession>A0AA96FDE2</accession>
<dbReference type="AlphaFoldDB" id="A0AA96FDE2"/>
<dbReference type="Pfam" id="PF01381">
    <property type="entry name" value="HTH_3"/>
    <property type="match status" value="1"/>
</dbReference>
<dbReference type="CDD" id="cd00093">
    <property type="entry name" value="HTH_XRE"/>
    <property type="match status" value="1"/>
</dbReference>
<sequence>MIPVFDKGDRFRKARESKGLNQFELAEKIGIGRASVQNYETGRIDPKPLIVKQWALVTGVPVYWLQWGMDEAPTGPVPDRGFGELVFTAARPEGFEPPTF</sequence>